<dbReference type="Pfam" id="PF13689">
    <property type="entry name" value="DUF4154"/>
    <property type="match status" value="1"/>
</dbReference>
<evidence type="ECO:0000313" key="3">
    <source>
        <dbReference type="Proteomes" id="UP000029391"/>
    </source>
</evidence>
<protein>
    <recommendedName>
        <fullName evidence="4">DUF4154 domain-containing protein</fullName>
    </recommendedName>
</protein>
<reference evidence="2 3" key="1">
    <citation type="submission" date="2013-09" db="EMBL/GenBank/DDBJ databases">
        <title>Genome sequencing of Arenimonas composti.</title>
        <authorList>
            <person name="Chen F."/>
            <person name="Wang G."/>
        </authorList>
    </citation>
    <scope>NUCLEOTIDE SEQUENCE [LARGE SCALE GENOMIC DNA]</scope>
    <source>
        <strain evidence="2 3">TR7-09</strain>
    </source>
</reference>
<dbReference type="InterPro" id="IPR025293">
    <property type="entry name" value="YfiR/HmsC-like"/>
</dbReference>
<dbReference type="STRING" id="1121013.GCA_000426365_02193"/>
<keyword evidence="1" id="KW-0732">Signal</keyword>
<dbReference type="AlphaFoldDB" id="A0A091BIP1"/>
<organism evidence="2 3">
    <name type="scientific">Arenimonas composti TR7-09 = DSM 18010</name>
    <dbReference type="NCBI Taxonomy" id="1121013"/>
    <lineage>
        <taxon>Bacteria</taxon>
        <taxon>Pseudomonadati</taxon>
        <taxon>Pseudomonadota</taxon>
        <taxon>Gammaproteobacteria</taxon>
        <taxon>Lysobacterales</taxon>
        <taxon>Lysobacteraceae</taxon>
        <taxon>Arenimonas</taxon>
    </lineage>
</organism>
<name>A0A091BIP1_9GAMM</name>
<evidence type="ECO:0008006" key="4">
    <source>
        <dbReference type="Google" id="ProtNLM"/>
    </source>
</evidence>
<comment type="caution">
    <text evidence="2">The sequence shown here is derived from an EMBL/GenBank/DDBJ whole genome shotgun (WGS) entry which is preliminary data.</text>
</comment>
<dbReference type="Proteomes" id="UP000029391">
    <property type="component" value="Unassembled WGS sequence"/>
</dbReference>
<dbReference type="EMBL" id="AWXU01000017">
    <property type="protein sequence ID" value="KFN50654.1"/>
    <property type="molecule type" value="Genomic_DNA"/>
</dbReference>
<feature type="signal peptide" evidence="1">
    <location>
        <begin position="1"/>
        <end position="26"/>
    </location>
</feature>
<keyword evidence="3" id="KW-1185">Reference proteome</keyword>
<feature type="chain" id="PRO_5001871270" description="DUF4154 domain-containing protein" evidence="1">
    <location>
        <begin position="27"/>
        <end position="197"/>
    </location>
</feature>
<sequence length="197" mass="21032">MVSWPRRIAATLLAFGLLLPLPRPTAAEPTDVASVQAAYLVNFVRYTRWPQAAPAQPLQVVVVGRGEAARAVRDAARRIGAIDGRPLRVRTLALSPLAPRRGLAVPALASELATADVVFVPDSHASWHDAVVEVTDGRPVLTVSAGRGFVTAGGMFELFEERAHVHFAANQRVIAQAPLQVSARLMSLARPLPETGS</sequence>
<evidence type="ECO:0000256" key="1">
    <source>
        <dbReference type="SAM" id="SignalP"/>
    </source>
</evidence>
<evidence type="ECO:0000313" key="2">
    <source>
        <dbReference type="EMBL" id="KFN50654.1"/>
    </source>
</evidence>
<gene>
    <name evidence="2" type="ORF">P873_05700</name>
</gene>
<proteinExistence type="predicted"/>
<accession>A0A091BIP1</accession>